<evidence type="ECO:0000256" key="4">
    <source>
        <dbReference type="ARBA" id="ARBA00043897"/>
    </source>
</evidence>
<evidence type="ECO:0000256" key="2">
    <source>
        <dbReference type="ARBA" id="ARBA00018424"/>
    </source>
</evidence>
<name>A0A2J6SYU8_9HELO</name>
<dbReference type="FunCoup" id="A0A2J6SYU8">
    <property type="interactions" value="139"/>
</dbReference>
<dbReference type="GO" id="GO:0005829">
    <property type="term" value="C:cytosol"/>
    <property type="evidence" value="ECO:0007669"/>
    <property type="project" value="TreeGrafter"/>
</dbReference>
<dbReference type="EMBL" id="KZ613854">
    <property type="protein sequence ID" value="PMD55940.1"/>
    <property type="molecule type" value="Genomic_DNA"/>
</dbReference>
<feature type="region of interest" description="Disordered" evidence="5">
    <location>
        <begin position="167"/>
        <end position="210"/>
    </location>
</feature>
<protein>
    <recommendedName>
        <fullName evidence="2">Inclusion body clearance protein IML2</fullName>
    </recommendedName>
    <alternativeName>
        <fullName evidence="3">Inclusion body clearance protein iml2</fullName>
    </alternativeName>
</protein>
<reference evidence="6 7" key="1">
    <citation type="submission" date="2016-04" db="EMBL/GenBank/DDBJ databases">
        <title>A degradative enzymes factory behind the ericoid mycorrhizal symbiosis.</title>
        <authorList>
            <consortium name="DOE Joint Genome Institute"/>
            <person name="Martino E."/>
            <person name="Morin E."/>
            <person name="Grelet G."/>
            <person name="Kuo A."/>
            <person name="Kohler A."/>
            <person name="Daghino S."/>
            <person name="Barry K."/>
            <person name="Choi C."/>
            <person name="Cichocki N."/>
            <person name="Clum A."/>
            <person name="Copeland A."/>
            <person name="Hainaut M."/>
            <person name="Haridas S."/>
            <person name="Labutti K."/>
            <person name="Lindquist E."/>
            <person name="Lipzen A."/>
            <person name="Khouja H.-R."/>
            <person name="Murat C."/>
            <person name="Ohm R."/>
            <person name="Olson A."/>
            <person name="Spatafora J."/>
            <person name="Veneault-Fourrey C."/>
            <person name="Henrissat B."/>
            <person name="Grigoriev I."/>
            <person name="Martin F."/>
            <person name="Perotto S."/>
        </authorList>
    </citation>
    <scope>NUCLEOTIDE SEQUENCE [LARGE SCALE GENOMIC DNA]</scope>
    <source>
        <strain evidence="6 7">E</strain>
    </source>
</reference>
<comment type="function">
    <text evidence="4">Inclusion body (IB) resident protein that interacts strongly with lipid droplet (LD) proteins. Involved in LD-mediated IB clearing after protein folding stress, probably by enabling access to the IBs of an LD-stored soluble sterol derivative that acts as a chaperone in inclusion clearing.</text>
</comment>
<feature type="compositionally biased region" description="Polar residues" evidence="5">
    <location>
        <begin position="190"/>
        <end position="206"/>
    </location>
</feature>
<dbReference type="GO" id="GO:0005741">
    <property type="term" value="C:mitochondrial outer membrane"/>
    <property type="evidence" value="ECO:0007669"/>
    <property type="project" value="TreeGrafter"/>
</dbReference>
<comment type="subunit">
    <text evidence="1">Interacts with lipid droplet proteins.</text>
</comment>
<evidence type="ECO:0000256" key="5">
    <source>
        <dbReference type="SAM" id="MobiDB-lite"/>
    </source>
</evidence>
<dbReference type="AlphaFoldDB" id="A0A2J6SYU8"/>
<dbReference type="GO" id="GO:0005634">
    <property type="term" value="C:nucleus"/>
    <property type="evidence" value="ECO:0007669"/>
    <property type="project" value="TreeGrafter"/>
</dbReference>
<evidence type="ECO:0000313" key="6">
    <source>
        <dbReference type="EMBL" id="PMD55940.1"/>
    </source>
</evidence>
<dbReference type="PANTHER" id="PTHR31859:SF1">
    <property type="entry name" value="TETRATRICOPEPTIDE REPEAT PROTEIN 39C"/>
    <property type="match status" value="1"/>
</dbReference>
<evidence type="ECO:0000313" key="7">
    <source>
        <dbReference type="Proteomes" id="UP000235371"/>
    </source>
</evidence>
<keyword evidence="7" id="KW-1185">Reference proteome</keyword>
<dbReference type="PANTHER" id="PTHR31859">
    <property type="entry name" value="TETRATRICOPEPTIDE REPEAT PROTEIN 39 FAMILY MEMBER"/>
    <property type="match status" value="1"/>
</dbReference>
<dbReference type="GeneID" id="36585273"/>
<dbReference type="OrthoDB" id="2154985at2759"/>
<proteinExistence type="predicted"/>
<dbReference type="Pfam" id="PF10300">
    <property type="entry name" value="Iml2-TPR_39"/>
    <property type="match status" value="1"/>
</dbReference>
<organism evidence="6 7">
    <name type="scientific">Hyaloscypha bicolor E</name>
    <dbReference type="NCBI Taxonomy" id="1095630"/>
    <lineage>
        <taxon>Eukaryota</taxon>
        <taxon>Fungi</taxon>
        <taxon>Dikarya</taxon>
        <taxon>Ascomycota</taxon>
        <taxon>Pezizomycotina</taxon>
        <taxon>Leotiomycetes</taxon>
        <taxon>Helotiales</taxon>
        <taxon>Hyaloscyphaceae</taxon>
        <taxon>Hyaloscypha</taxon>
        <taxon>Hyaloscypha bicolor</taxon>
    </lineage>
</organism>
<accession>A0A2J6SYU8</accession>
<dbReference type="InParanoid" id="A0A2J6SYU8"/>
<dbReference type="Proteomes" id="UP000235371">
    <property type="component" value="Unassembled WGS sequence"/>
</dbReference>
<evidence type="ECO:0000256" key="1">
    <source>
        <dbReference type="ARBA" id="ARBA00011408"/>
    </source>
</evidence>
<evidence type="ECO:0000256" key="3">
    <source>
        <dbReference type="ARBA" id="ARBA00019539"/>
    </source>
</evidence>
<gene>
    <name evidence="6" type="ORF">K444DRAFT_568205</name>
</gene>
<sequence length="696" mass="78502">MSRWFRSAATPKAPAMVAEEEDAHLQQVEHALLQLLNDDIAEADRILKQHNSSYHHLGRGISNFIASMLGVEKELLKDAATTLQLAENKTWEDMKKAQASPAAYKSPIYPPGTEYLLCYAISQLTSAICAVLSGSVTEAVKGFYKLRKAYLTLDGIMEIESNYLKKRTGSKDGSLASPTVPLGHAPRQGLANSPPSSSHENQSKITSELGANEKTSIEIQNYPNGSAGNEPRTSDLECDIENLSLHNPTRVESKLLDIDPASVGITSHTDIFIHSGTRLCYGILLVVFSMIENPLFNRILYIVGFKGDRERGTRYLWQAARFNNFNSAIAGITLLGYYNGLVGFCDILPTDPGADDDLAGYPRAKCKVLLTDMRKRYPDSRLWKMEEARMHAYNRNLAAAVKILADNSDSNMKQIAVINMFEMSLTTMFIHDYELCARSWIQCSELSSWSPTLYAYLAGAAYVEMYRNLRESDPTTAAQYKEKATEYIRKGPPMAGRQKVMSRDLPFDTYIVRKVAKWEERVKMWQLDLVDAIGVSPLAEMIFFWGGLKKQDAALLEKTLDILKWERVSHAEKFKDDLDETAIHAVINAAVLRNLERRDEARDFLTGKILNHDRHEFKGHLKDDWTCPNAHFEMACLAWKEKDLDGADHAAKVNDCFEWLEKTQKWGEEYVLNSRMSVKVSTALNTVKRHKKIMGM</sequence>
<dbReference type="InterPro" id="IPR019412">
    <property type="entry name" value="IML2/TPR_39"/>
</dbReference>
<dbReference type="RefSeq" id="XP_024732844.1">
    <property type="nucleotide sequence ID" value="XM_024877196.1"/>
</dbReference>